<evidence type="ECO:0000313" key="2">
    <source>
        <dbReference type="Proteomes" id="UP001550739"/>
    </source>
</evidence>
<keyword evidence="2" id="KW-1185">Reference proteome</keyword>
<reference evidence="1 2" key="1">
    <citation type="submission" date="2024-06" db="EMBL/GenBank/DDBJ databases">
        <title>The Natural Products Discovery Center: Release of the First 8490 Sequenced Strains for Exploring Actinobacteria Biosynthetic Diversity.</title>
        <authorList>
            <person name="Kalkreuter E."/>
            <person name="Kautsar S.A."/>
            <person name="Yang D."/>
            <person name="Bader C.D."/>
            <person name="Teijaro C.N."/>
            <person name="Fluegel L."/>
            <person name="Davis C.M."/>
            <person name="Simpson J.R."/>
            <person name="Lauterbach L."/>
            <person name="Steele A.D."/>
            <person name="Gui C."/>
            <person name="Meng S."/>
            <person name="Li G."/>
            <person name="Viehrig K."/>
            <person name="Ye F."/>
            <person name="Su P."/>
            <person name="Kiefer A.F."/>
            <person name="Nichols A."/>
            <person name="Cepeda A.J."/>
            <person name="Yan W."/>
            <person name="Fan B."/>
            <person name="Jiang Y."/>
            <person name="Adhikari A."/>
            <person name="Zheng C.-J."/>
            <person name="Schuster L."/>
            <person name="Cowan T.M."/>
            <person name="Smanski M.J."/>
            <person name="Chevrette M.G."/>
            <person name="De Carvalho L.P.S."/>
            <person name="Shen B."/>
        </authorList>
    </citation>
    <scope>NUCLEOTIDE SEQUENCE [LARGE SCALE GENOMIC DNA]</scope>
    <source>
        <strain evidence="1 2">NPDC033843</strain>
    </source>
</reference>
<dbReference type="SUPFAM" id="SSF47336">
    <property type="entry name" value="ACP-like"/>
    <property type="match status" value="1"/>
</dbReference>
<proteinExistence type="predicted"/>
<organism evidence="1 2">
    <name type="scientific">Streptomyces sp. 900129855</name>
    <dbReference type="NCBI Taxonomy" id="3155129"/>
    <lineage>
        <taxon>Bacteria</taxon>
        <taxon>Bacillati</taxon>
        <taxon>Actinomycetota</taxon>
        <taxon>Actinomycetes</taxon>
        <taxon>Kitasatosporales</taxon>
        <taxon>Streptomycetaceae</taxon>
        <taxon>Streptomyces</taxon>
    </lineage>
</organism>
<dbReference type="Proteomes" id="UP001550739">
    <property type="component" value="Unassembled WGS sequence"/>
</dbReference>
<sequence length="91" mass="10264">MRNGGSLSRAQFERVFHRLLTAALAAQDVPEDGTTLADAGLDSFRTLALMMDMEEEFNFLWPAKTMANATRSLSVTRLREEVWDLLERGES</sequence>
<evidence type="ECO:0000313" key="1">
    <source>
        <dbReference type="EMBL" id="MEU3782980.1"/>
    </source>
</evidence>
<dbReference type="RefSeq" id="WP_334574391.1">
    <property type="nucleotide sequence ID" value="NZ_JBEZVE010000010.1"/>
</dbReference>
<accession>A0ABV2ZK98</accession>
<comment type="caution">
    <text evidence="1">The sequence shown here is derived from an EMBL/GenBank/DDBJ whole genome shotgun (WGS) entry which is preliminary data.</text>
</comment>
<dbReference type="Gene3D" id="1.10.1200.10">
    <property type="entry name" value="ACP-like"/>
    <property type="match status" value="1"/>
</dbReference>
<evidence type="ECO:0008006" key="3">
    <source>
        <dbReference type="Google" id="ProtNLM"/>
    </source>
</evidence>
<protein>
    <recommendedName>
        <fullName evidence="3">Carrier domain-containing protein</fullName>
    </recommendedName>
</protein>
<gene>
    <name evidence="1" type="ORF">AB0E89_20910</name>
</gene>
<dbReference type="InterPro" id="IPR036736">
    <property type="entry name" value="ACP-like_sf"/>
</dbReference>
<name>A0ABV2ZK98_9ACTN</name>
<dbReference type="EMBL" id="JBEZVE010000010">
    <property type="protein sequence ID" value="MEU3782980.1"/>
    <property type="molecule type" value="Genomic_DNA"/>
</dbReference>